<dbReference type="InterPro" id="IPR003959">
    <property type="entry name" value="ATPase_AAA_core"/>
</dbReference>
<keyword evidence="2" id="KW-0175">Coiled coil</keyword>
<protein>
    <recommendedName>
        <fullName evidence="10">Dynein heavy chain domain-containing protein 1</fullName>
    </recommendedName>
</protein>
<dbReference type="Proteomes" id="UP001497482">
    <property type="component" value="Chromosome 3"/>
</dbReference>
<evidence type="ECO:0000259" key="5">
    <source>
        <dbReference type="Pfam" id="PF08393"/>
    </source>
</evidence>
<dbReference type="InterPro" id="IPR013602">
    <property type="entry name" value="Dynein_heavy_linker"/>
</dbReference>
<feature type="region of interest" description="Disordered" evidence="3">
    <location>
        <begin position="71"/>
        <end position="105"/>
    </location>
</feature>
<dbReference type="InterPro" id="IPR041466">
    <property type="entry name" value="Dynein_AAA5_ext"/>
</dbReference>
<dbReference type="GO" id="GO:0005524">
    <property type="term" value="F:ATP binding"/>
    <property type="evidence" value="ECO:0007669"/>
    <property type="project" value="InterPro"/>
</dbReference>
<organism evidence="8 9">
    <name type="scientific">Knipowitschia caucasica</name>
    <name type="common">Caucasian dwarf goby</name>
    <name type="synonym">Pomatoschistus caucasicus</name>
    <dbReference type="NCBI Taxonomy" id="637954"/>
    <lineage>
        <taxon>Eukaryota</taxon>
        <taxon>Metazoa</taxon>
        <taxon>Chordata</taxon>
        <taxon>Craniata</taxon>
        <taxon>Vertebrata</taxon>
        <taxon>Euteleostomi</taxon>
        <taxon>Actinopterygii</taxon>
        <taxon>Neopterygii</taxon>
        <taxon>Teleostei</taxon>
        <taxon>Neoteleostei</taxon>
        <taxon>Acanthomorphata</taxon>
        <taxon>Gobiaria</taxon>
        <taxon>Gobiiformes</taxon>
        <taxon>Gobioidei</taxon>
        <taxon>Gobiidae</taxon>
        <taxon>Gobiinae</taxon>
        <taxon>Knipowitschia</taxon>
    </lineage>
</organism>
<dbReference type="PANTHER" id="PTHR45703:SF36">
    <property type="entry name" value="DYNEIN HEAVY CHAIN, CYTOPLASMIC"/>
    <property type="match status" value="1"/>
</dbReference>
<dbReference type="PANTHER" id="PTHR45703">
    <property type="entry name" value="DYNEIN HEAVY CHAIN"/>
    <property type="match status" value="1"/>
</dbReference>
<dbReference type="Pfam" id="PF17852">
    <property type="entry name" value="Dynein_AAA_lid"/>
    <property type="match status" value="1"/>
</dbReference>
<evidence type="ECO:0000313" key="8">
    <source>
        <dbReference type="EMBL" id="CAL1600760.1"/>
    </source>
</evidence>
<gene>
    <name evidence="8" type="ORF">KC01_LOCUS28839</name>
</gene>
<sequence>MPPVQPKTRAHAPLPPVSQPVFSQPVFSQPVFSQPESSSVLQLPRLIAVVGPRTALLQRRWSQGPQLVTSALGTELPGTSTQNSLPEPEQTKLPQDRPSRCTQSPALQRPLKVSEVLQLLCTGGPSQVFYLKEAPGPVRRPYELQVVAPSEAGEEHYIFCRSGVIHMTLSGYGGMSSLSQWYNEAASWTILQNIPFFRLFRLRKAFCWWRARVRYCRFLQLSEHLQSLLLTDSALYRAAQAAHARTLEEVQATPWLPQSGAYNLTGLIEAQQNHREQFQRKLRDLSQSCREVLQTVQQQSMQSLQHLKHHIHLSEQARCFSGPMHLQWRHQKQLRRERARAQRDVTRLSSLARLLHYMTVETLLCVLQTHVHTFALSVVQTQSLVFHTQLSVRTHGHLRVEPELHCFSQLLRDLLSPTYFHQQVCDTCGIFDETSAQDRFSSKALDLSKLSTTFSPESMRHSVQEFCCCQLVQRQQSPDLMQQFQTTGNPGACGLPEAPGQIQSLNRELLEWTLSMCDLSKAVGAAERFMQEESDLDWLYDKYSWLLKVREFVESWGPALSVDPRGPCVGAYEEHIVKVQKWLSWLRSVPPSVSSTRQLFVICCTEVTQELEERLKVISEELLINAVEQVRVSSETLLSELERLVADLLPTPQDFTCYTVKVKQGFSLWPDLKQRLEDTRSVQNIIVIHYRDVTAEEHKLSEQMERVWSRFLELLQQAEDAVCRGLPVHAHTLNLVFSFCYSDLARMVSRLSDGVFLEPTQDPAEICSTLKVLWRHVQMRRGRLEQLTAKCDLLQAETPKDLSLLILEIQQAEARKQVWETLAACAEWREVCSTVLFSEMDVVQTQRVLEEQSGAVQYAHHELPLADSVLQRAVNELQQQRHQLEVLSTLKNSHLKYKHWKAVLRAVDLSHVPVADVMVGQLLSQSLEQKQCILEKIVWDAKAERQMECDFLKLQKQWSEKLVTLQRFPISTEEPWIESIEQRTWTVTDVDVHLSQIHLDVTMLSYMLTSPYSEDFRPELDHWLHLMNDLENTLHIFKRFQQMWIFLTKVLSSWSVSRCVDVKTLFKPADAEFRQVMDNISRDSHALIFLEHFHSFTSGLSAMDAITTQTREIFDFIQSQCSRLSGSGKTSCYSILAQALNFLATQSEKRNKAFVRPVVLFPNSMSHKELLGYDCDHKGWQDGALSTFLRNCGDVKGVENWLVLDGEEPSSRAEEPSWMDIAGALFHSPGPFMCLASGMPIIPPQEHLRVILEVTDLSAASPGALTACNLINFTGCDLWRAVWKSAMGSVLQKYQSKALEDLWETLAEELFPATLQSLDQNCASPANYSESASSQRPPIGLQEIMSFFRIFSALVEHFEVCLNIHNAQDKGDGTESRGVSQYQSDTTGAGLRDDATKMTLAQSCFLMAYVWGFGGHLHPSAWPRFQCIARKVLSNSRYKIQVPEGESLFEYFATSDRRVCLQTAALTSPKYGIYTHLMSIMLEAKRPVLLVGEPASGKTTVCQGLLGYKSPCVRLCGSAVMGPLDLLCVFRNTSRASQLLLFVDDLHATSPGFTDTSPALEVLRQSMSTGGVTVFADSSLRSLTTGTVSYMCTSSTPSPLSPRLTRLFSIFTLPVLTPDLIFSLHAHDLKLWTQTLLPNTTEMARSFVSATHSLYLALQEKYAHAVDGCGFSIYDIAYIPYKLDVLTETLRSSLQKHSYPDHEAGFLRAYMLHRQRARQLAHIFRVLLIPGAHAVLLASHAGTGRRSTVRCAMQLTGADLLEVHLGNEEELSMVLKEASNRCRVKGARVVLLVHADVSAAIREHLLLVMAGHTGRGLHTQEEIEKHVVTVTSNHLSQRYHRDQWMLDRLLSQSHKNIHIVMLMPHSSPEVSAEVSPELCTQWTVIDESVFSAFSLG</sequence>
<evidence type="ECO:0000259" key="4">
    <source>
        <dbReference type="Pfam" id="PF00004"/>
    </source>
</evidence>
<dbReference type="SUPFAM" id="SSF52540">
    <property type="entry name" value="P-loop containing nucleoside triphosphate hydrolases"/>
    <property type="match status" value="1"/>
</dbReference>
<accession>A0AAV2LHX3</accession>
<dbReference type="GO" id="GO:0030286">
    <property type="term" value="C:dynein complex"/>
    <property type="evidence" value="ECO:0007669"/>
    <property type="project" value="InterPro"/>
</dbReference>
<proteinExistence type="inferred from homology"/>
<dbReference type="InterPro" id="IPR024317">
    <property type="entry name" value="Dynein_heavy_chain_D4_dom"/>
</dbReference>
<dbReference type="GO" id="GO:0007018">
    <property type="term" value="P:microtubule-based movement"/>
    <property type="evidence" value="ECO:0007669"/>
    <property type="project" value="InterPro"/>
</dbReference>
<dbReference type="GO" id="GO:0016887">
    <property type="term" value="F:ATP hydrolysis activity"/>
    <property type="evidence" value="ECO:0007669"/>
    <property type="project" value="InterPro"/>
</dbReference>
<dbReference type="InterPro" id="IPR026983">
    <property type="entry name" value="DHC"/>
</dbReference>
<feature type="compositionally biased region" description="Polar residues" evidence="3">
    <location>
        <begin position="71"/>
        <end position="85"/>
    </location>
</feature>
<dbReference type="Pfam" id="PF00004">
    <property type="entry name" value="AAA"/>
    <property type="match status" value="1"/>
</dbReference>
<feature type="domain" description="Dynein heavy chain linker" evidence="5">
    <location>
        <begin position="811"/>
        <end position="1089"/>
    </location>
</feature>
<feature type="region of interest" description="Disordered" evidence="3">
    <location>
        <begin position="1"/>
        <end position="20"/>
    </location>
</feature>
<feature type="domain" description="Dynein heavy chain AAA 5 extension" evidence="7">
    <location>
        <begin position="1394"/>
        <end position="1455"/>
    </location>
</feature>
<evidence type="ECO:0008006" key="10">
    <source>
        <dbReference type="Google" id="ProtNLM"/>
    </source>
</evidence>
<evidence type="ECO:0000259" key="7">
    <source>
        <dbReference type="Pfam" id="PF17852"/>
    </source>
</evidence>
<evidence type="ECO:0000259" key="6">
    <source>
        <dbReference type="Pfam" id="PF12780"/>
    </source>
</evidence>
<dbReference type="Pfam" id="PF12780">
    <property type="entry name" value="AAA_8"/>
    <property type="match status" value="1"/>
</dbReference>
<dbReference type="GO" id="GO:0045505">
    <property type="term" value="F:dynein intermediate chain binding"/>
    <property type="evidence" value="ECO:0007669"/>
    <property type="project" value="InterPro"/>
</dbReference>
<feature type="coiled-coil region" evidence="2">
    <location>
        <begin position="268"/>
        <end position="295"/>
    </location>
</feature>
<name>A0AAV2LHX3_KNICA</name>
<dbReference type="InterPro" id="IPR027417">
    <property type="entry name" value="P-loop_NTPase"/>
</dbReference>
<evidence type="ECO:0000313" key="9">
    <source>
        <dbReference type="Proteomes" id="UP001497482"/>
    </source>
</evidence>
<feature type="domain" description="ATPase AAA-type core" evidence="4">
    <location>
        <begin position="1488"/>
        <end position="1605"/>
    </location>
</feature>
<reference evidence="8 9" key="1">
    <citation type="submission" date="2024-04" db="EMBL/GenBank/DDBJ databases">
        <authorList>
            <person name="Waldvogel A.-M."/>
            <person name="Schoenle A."/>
        </authorList>
    </citation>
    <scope>NUCLEOTIDE SEQUENCE [LARGE SCALE GENOMIC DNA]</scope>
</reference>
<dbReference type="Pfam" id="PF08393">
    <property type="entry name" value="DHC_N2"/>
    <property type="match status" value="1"/>
</dbReference>
<dbReference type="Gene3D" id="3.40.50.300">
    <property type="entry name" value="P-loop containing nucleotide triphosphate hydrolases"/>
    <property type="match status" value="3"/>
</dbReference>
<evidence type="ECO:0000256" key="3">
    <source>
        <dbReference type="SAM" id="MobiDB-lite"/>
    </source>
</evidence>
<evidence type="ECO:0000256" key="1">
    <source>
        <dbReference type="ARBA" id="ARBA00008887"/>
    </source>
</evidence>
<evidence type="ECO:0000256" key="2">
    <source>
        <dbReference type="SAM" id="Coils"/>
    </source>
</evidence>
<keyword evidence="9" id="KW-1185">Reference proteome</keyword>
<feature type="domain" description="Dynein heavy chain AAA module D4" evidence="6">
    <location>
        <begin position="1713"/>
        <end position="1866"/>
    </location>
</feature>
<dbReference type="EMBL" id="OZ035825">
    <property type="protein sequence ID" value="CAL1600760.1"/>
    <property type="molecule type" value="Genomic_DNA"/>
</dbReference>
<dbReference type="GO" id="GO:0051959">
    <property type="term" value="F:dynein light intermediate chain binding"/>
    <property type="evidence" value="ECO:0007669"/>
    <property type="project" value="InterPro"/>
</dbReference>
<comment type="similarity">
    <text evidence="1">Belongs to the dynein heavy chain family.</text>
</comment>